<protein>
    <submittedName>
        <fullName evidence="3">Uncharacterized protein</fullName>
    </submittedName>
</protein>
<reference evidence="3 4" key="1">
    <citation type="submission" date="2020-08" db="EMBL/GenBank/DDBJ databases">
        <title>Sequencing the genomes of 1000 actinobacteria strains.</title>
        <authorList>
            <person name="Klenk H.-P."/>
        </authorList>
    </citation>
    <scope>NUCLEOTIDE SEQUENCE [LARGE SCALE GENOMIC DNA]</scope>
    <source>
        <strain evidence="3 4">DSM 45784</strain>
    </source>
</reference>
<keyword evidence="4" id="KW-1185">Reference proteome</keyword>
<dbReference type="Proteomes" id="UP000542210">
    <property type="component" value="Unassembled WGS sequence"/>
</dbReference>
<feature type="region of interest" description="Disordered" evidence="1">
    <location>
        <begin position="22"/>
        <end position="60"/>
    </location>
</feature>
<proteinExistence type="predicted"/>
<dbReference type="RefSeq" id="WP_184884104.1">
    <property type="nucleotide sequence ID" value="NZ_BOOV01000001.1"/>
</dbReference>
<feature type="signal peptide" evidence="2">
    <location>
        <begin position="1"/>
        <end position="25"/>
    </location>
</feature>
<keyword evidence="2" id="KW-0732">Signal</keyword>
<evidence type="ECO:0000313" key="3">
    <source>
        <dbReference type="EMBL" id="MBB4703590.1"/>
    </source>
</evidence>
<organism evidence="3 4">
    <name type="scientific">Sphaerisporangium siamense</name>
    <dbReference type="NCBI Taxonomy" id="795645"/>
    <lineage>
        <taxon>Bacteria</taxon>
        <taxon>Bacillati</taxon>
        <taxon>Actinomycetota</taxon>
        <taxon>Actinomycetes</taxon>
        <taxon>Streptosporangiales</taxon>
        <taxon>Streptosporangiaceae</taxon>
        <taxon>Sphaerisporangium</taxon>
    </lineage>
</organism>
<dbReference type="AlphaFoldDB" id="A0A7W7DB57"/>
<accession>A0A7W7DB57</accession>
<comment type="caution">
    <text evidence="3">The sequence shown here is derived from an EMBL/GenBank/DDBJ whole genome shotgun (WGS) entry which is preliminary data.</text>
</comment>
<evidence type="ECO:0000256" key="1">
    <source>
        <dbReference type="SAM" id="MobiDB-lite"/>
    </source>
</evidence>
<evidence type="ECO:0000313" key="4">
    <source>
        <dbReference type="Proteomes" id="UP000542210"/>
    </source>
</evidence>
<name>A0A7W7DB57_9ACTN</name>
<dbReference type="EMBL" id="JACHND010000001">
    <property type="protein sequence ID" value="MBB4703590.1"/>
    <property type="molecule type" value="Genomic_DNA"/>
</dbReference>
<sequence length="176" mass="18747">MRIWRIALISALVPVAVTGATPSLAETPPGGTPTAASATAALPASPVSTRSTASASTTTSAATAASLVKPRVKTLVKLRRQGGFIGVDDLVVVYTDGCTRLTHRSAPAVKRCLTGTDLRKLRADLKRLKLGRSQTQPPGADLYKYTLTYHGKSVVRYTLPVTWRPVIKRLEKLLNG</sequence>
<gene>
    <name evidence="3" type="ORF">BJ982_005134</name>
</gene>
<evidence type="ECO:0000256" key="2">
    <source>
        <dbReference type="SAM" id="SignalP"/>
    </source>
</evidence>
<feature type="chain" id="PRO_5030978236" evidence="2">
    <location>
        <begin position="26"/>
        <end position="176"/>
    </location>
</feature>
<feature type="compositionally biased region" description="Low complexity" evidence="1">
    <location>
        <begin position="24"/>
        <end position="60"/>
    </location>
</feature>